<dbReference type="Gramene" id="OPUNC11G04710.1">
    <property type="protein sequence ID" value="OPUNC11G04710.1"/>
    <property type="gene ID" value="OPUNC11G04710"/>
</dbReference>
<dbReference type="OMA" id="EINCVFY"/>
<dbReference type="Proteomes" id="UP000026962">
    <property type="component" value="Chromosome 11"/>
</dbReference>
<dbReference type="GO" id="GO:0045927">
    <property type="term" value="P:positive regulation of growth"/>
    <property type="evidence" value="ECO:0007669"/>
    <property type="project" value="InterPro"/>
</dbReference>
<dbReference type="Pfam" id="PF11961">
    <property type="entry name" value="DUF3475"/>
    <property type="match status" value="1"/>
</dbReference>
<keyword evidence="5" id="KW-1185">Reference proteome</keyword>
<dbReference type="eggNOG" id="ENOG502QQVZ">
    <property type="taxonomic scope" value="Eukaryota"/>
</dbReference>
<dbReference type="PANTHER" id="PTHR31730:SF31">
    <property type="entry name" value="DUF668 DOMAIN-CONTAINING PROTEIN"/>
    <property type="match status" value="1"/>
</dbReference>
<evidence type="ECO:0008006" key="6">
    <source>
        <dbReference type="Google" id="ProtNLM"/>
    </source>
</evidence>
<reference evidence="4" key="1">
    <citation type="submission" date="2015-04" db="UniProtKB">
        <authorList>
            <consortium name="EnsemblPlants"/>
        </authorList>
    </citation>
    <scope>IDENTIFICATION</scope>
</reference>
<accession>A0A0E0MD49</accession>
<dbReference type="EnsemblPlants" id="OPUNC11G04710.1">
    <property type="protein sequence ID" value="OPUNC11G04710.1"/>
    <property type="gene ID" value="OPUNC11G04710"/>
</dbReference>
<dbReference type="InterPro" id="IPR021864">
    <property type="entry name" value="DUF3475"/>
</dbReference>
<feature type="domain" description="DUF3475" evidence="3">
    <location>
        <begin position="137"/>
        <end position="192"/>
    </location>
</feature>
<feature type="region of interest" description="Disordered" evidence="1">
    <location>
        <begin position="11"/>
        <end position="116"/>
    </location>
</feature>
<reference evidence="4" key="2">
    <citation type="submission" date="2018-05" db="EMBL/GenBank/DDBJ databases">
        <title>OpunRS2 (Oryza punctata Reference Sequence Version 2).</title>
        <authorList>
            <person name="Zhang J."/>
            <person name="Kudrna D."/>
            <person name="Lee S."/>
            <person name="Talag J."/>
            <person name="Welchert J."/>
            <person name="Wing R.A."/>
        </authorList>
    </citation>
    <scope>NUCLEOTIDE SEQUENCE [LARGE SCALE GENOMIC DNA]</scope>
</reference>
<feature type="compositionally biased region" description="Basic and acidic residues" evidence="1">
    <location>
        <begin position="75"/>
        <end position="91"/>
    </location>
</feature>
<feature type="compositionally biased region" description="Polar residues" evidence="1">
    <location>
        <begin position="29"/>
        <end position="46"/>
    </location>
</feature>
<evidence type="ECO:0000313" key="5">
    <source>
        <dbReference type="Proteomes" id="UP000026962"/>
    </source>
</evidence>
<dbReference type="InterPro" id="IPR045021">
    <property type="entry name" value="PSI1/2/3"/>
</dbReference>
<evidence type="ECO:0000256" key="1">
    <source>
        <dbReference type="SAM" id="MobiDB-lite"/>
    </source>
</evidence>
<protein>
    <recommendedName>
        <fullName evidence="6">DUF3475 domain-containing protein</fullName>
    </recommendedName>
</protein>
<dbReference type="InterPro" id="IPR007700">
    <property type="entry name" value="DUF668"/>
</dbReference>
<dbReference type="AlphaFoldDB" id="A0A0E0MD49"/>
<feature type="domain" description="DUF668" evidence="2">
    <location>
        <begin position="349"/>
        <end position="434"/>
    </location>
</feature>
<evidence type="ECO:0000313" key="4">
    <source>
        <dbReference type="EnsemblPlants" id="OPUNC11G04710.1"/>
    </source>
</evidence>
<name>A0A0E0MD49_ORYPU</name>
<dbReference type="Pfam" id="PF05003">
    <property type="entry name" value="DUF668"/>
    <property type="match status" value="1"/>
</dbReference>
<dbReference type="HOGENOM" id="CLU_038639_0_0_1"/>
<dbReference type="PANTHER" id="PTHR31730">
    <property type="entry name" value="OS01G0873900 PROTEIN"/>
    <property type="match status" value="1"/>
</dbReference>
<evidence type="ECO:0000259" key="2">
    <source>
        <dbReference type="Pfam" id="PF05003"/>
    </source>
</evidence>
<feature type="region of interest" description="Disordered" evidence="1">
    <location>
        <begin position="499"/>
        <end position="526"/>
    </location>
</feature>
<sequence length="548" mass="60655">MKMGRFCSVVGFACGSPSSSEDEAFASHGEQQQQPATTSTVQSSGKSSRRKTAPEASGEHKVGGEAPPPASKKTALLDKGKEKVSEMDTSVRRTSKGISGNPSEDSNKPVAKSPTPKTVIGSIRNYIAIKKGRKIKILAFEVANTIAMGSNLMNFLSEENIRYLKRIVLQNQGVQSLISDDQSQLLGLVGDEIRQQFKDFAAAVARLGNMCRDPKWHNLDEHFSGLEYGPITQEYSHGKAASKMEDLMALVTKTKILFDALRRLGVSERMYREAKQIGMPLETFQNAVNIEKEIVQSAKKKALWVKKMEQIVEELVYIVHFLPSEINCVFYKEHEEDGSVKANGSPQQTLGSADLQLNYARIVITIQVLVSVASSVPQCAVDSLFHVLPYRIRSVLLPRMRRDDFDDERTETQIADEMTRRLEWLYPMAEFTIRRSQNTGMIRECLVSGSLSDRDQGKKILKVQTLYHADKMKTDVCIIDMVMDLHLLIKAARLRANTPHHSGPLDQPGSISGSSTSSASTSIGGSTSFGSISTPWSDIDEDFVAMID</sequence>
<organism evidence="4">
    <name type="scientific">Oryza punctata</name>
    <name type="common">Red rice</name>
    <dbReference type="NCBI Taxonomy" id="4537"/>
    <lineage>
        <taxon>Eukaryota</taxon>
        <taxon>Viridiplantae</taxon>
        <taxon>Streptophyta</taxon>
        <taxon>Embryophyta</taxon>
        <taxon>Tracheophyta</taxon>
        <taxon>Spermatophyta</taxon>
        <taxon>Magnoliopsida</taxon>
        <taxon>Liliopsida</taxon>
        <taxon>Poales</taxon>
        <taxon>Poaceae</taxon>
        <taxon>BOP clade</taxon>
        <taxon>Oryzoideae</taxon>
        <taxon>Oryzeae</taxon>
        <taxon>Oryzinae</taxon>
        <taxon>Oryza</taxon>
    </lineage>
</organism>
<evidence type="ECO:0000259" key="3">
    <source>
        <dbReference type="Pfam" id="PF11961"/>
    </source>
</evidence>
<feature type="compositionally biased region" description="Low complexity" evidence="1">
    <location>
        <begin position="509"/>
        <end position="526"/>
    </location>
</feature>
<proteinExistence type="predicted"/>
<dbReference type="STRING" id="4537.A0A0E0MD49"/>